<feature type="binding site" evidence="12">
    <location>
        <position position="78"/>
    </location>
    <ligand>
        <name>Zn(2+)</name>
        <dbReference type="ChEBI" id="CHEBI:29105"/>
    </ligand>
</feature>
<evidence type="ECO:0000256" key="10">
    <source>
        <dbReference type="ARBA" id="ARBA00023242"/>
    </source>
</evidence>
<feature type="domain" description="C2H2-type" evidence="14">
    <location>
        <begin position="271"/>
        <end position="298"/>
    </location>
</feature>
<evidence type="ECO:0000256" key="6">
    <source>
        <dbReference type="ARBA" id="ARBA00022833"/>
    </source>
</evidence>
<feature type="domain" description="C2H2-type" evidence="14">
    <location>
        <begin position="384"/>
        <end position="411"/>
    </location>
</feature>
<keyword evidence="17" id="KW-1185">Reference proteome</keyword>
<dbReference type="Pfam" id="PF07776">
    <property type="entry name" value="zf-AD"/>
    <property type="match status" value="1"/>
</dbReference>
<dbReference type="FunFam" id="3.30.160.60:FF:001289">
    <property type="entry name" value="Zinc finger protein 574"/>
    <property type="match status" value="1"/>
</dbReference>
<evidence type="ECO:0000256" key="3">
    <source>
        <dbReference type="ARBA" id="ARBA00022723"/>
    </source>
</evidence>
<feature type="binding site" evidence="12">
    <location>
        <position position="29"/>
    </location>
    <ligand>
        <name>Zn(2+)</name>
        <dbReference type="ChEBI" id="CHEBI:29105"/>
    </ligand>
</feature>
<evidence type="ECO:0000313" key="16">
    <source>
        <dbReference type="EMBL" id="VEN47216.1"/>
    </source>
</evidence>
<dbReference type="GO" id="GO:0008270">
    <property type="term" value="F:zinc ion binding"/>
    <property type="evidence" value="ECO:0007669"/>
    <property type="project" value="UniProtKB-UniRule"/>
</dbReference>
<dbReference type="GO" id="GO:0003700">
    <property type="term" value="F:DNA-binding transcription factor activity"/>
    <property type="evidence" value="ECO:0007669"/>
    <property type="project" value="TreeGrafter"/>
</dbReference>
<reference evidence="16 17" key="1">
    <citation type="submission" date="2019-01" db="EMBL/GenBank/DDBJ databases">
        <authorList>
            <person name="Sayadi A."/>
        </authorList>
    </citation>
    <scope>NUCLEOTIDE SEQUENCE [LARGE SCALE GENOMIC DNA]</scope>
</reference>
<feature type="binding site" evidence="12">
    <location>
        <position position="32"/>
    </location>
    <ligand>
        <name>Zn(2+)</name>
        <dbReference type="ChEBI" id="CHEBI:29105"/>
    </ligand>
</feature>
<evidence type="ECO:0000256" key="7">
    <source>
        <dbReference type="ARBA" id="ARBA00023015"/>
    </source>
</evidence>
<evidence type="ECO:0000256" key="8">
    <source>
        <dbReference type="ARBA" id="ARBA00023125"/>
    </source>
</evidence>
<feature type="domain" description="ZAD" evidence="15">
    <location>
        <begin position="27"/>
        <end position="102"/>
    </location>
</feature>
<evidence type="ECO:0000256" key="13">
    <source>
        <dbReference type="SAM" id="MobiDB-lite"/>
    </source>
</evidence>
<dbReference type="PANTHER" id="PTHR24390:SF237">
    <property type="entry name" value="FI23536P1-RELATED"/>
    <property type="match status" value="1"/>
</dbReference>
<dbReference type="FunFam" id="3.30.160.60:FF:001370">
    <property type="entry name" value="Zinc finger protein"/>
    <property type="match status" value="1"/>
</dbReference>
<evidence type="ECO:0000313" key="17">
    <source>
        <dbReference type="Proteomes" id="UP000410492"/>
    </source>
</evidence>
<dbReference type="PROSITE" id="PS00028">
    <property type="entry name" value="ZINC_FINGER_C2H2_1"/>
    <property type="match status" value="7"/>
</dbReference>
<keyword evidence="5 11" id="KW-0863">Zinc-finger</keyword>
<feature type="domain" description="C2H2-type" evidence="14">
    <location>
        <begin position="412"/>
        <end position="439"/>
    </location>
</feature>
<dbReference type="GO" id="GO:0005634">
    <property type="term" value="C:nucleus"/>
    <property type="evidence" value="ECO:0007669"/>
    <property type="project" value="UniProtKB-SubCell"/>
</dbReference>
<dbReference type="Gene3D" id="3.40.1800.20">
    <property type="match status" value="1"/>
</dbReference>
<dbReference type="PANTHER" id="PTHR24390">
    <property type="entry name" value="ZINC FINGER PROTEIN"/>
    <property type="match status" value="1"/>
</dbReference>
<dbReference type="InterPro" id="IPR036236">
    <property type="entry name" value="Znf_C2H2_sf"/>
</dbReference>
<dbReference type="SUPFAM" id="SSF57716">
    <property type="entry name" value="Glucocorticoid receptor-like (DNA-binding domain)"/>
    <property type="match status" value="1"/>
</dbReference>
<dbReference type="OrthoDB" id="9411774at2759"/>
<gene>
    <name evidence="16" type="ORF">CALMAC_LOCUS9054</name>
</gene>
<evidence type="ECO:0000256" key="1">
    <source>
        <dbReference type="ARBA" id="ARBA00004123"/>
    </source>
</evidence>
<evidence type="ECO:0000259" key="14">
    <source>
        <dbReference type="PROSITE" id="PS50157"/>
    </source>
</evidence>
<evidence type="ECO:0000256" key="9">
    <source>
        <dbReference type="ARBA" id="ARBA00023163"/>
    </source>
</evidence>
<dbReference type="SUPFAM" id="SSF57667">
    <property type="entry name" value="beta-beta-alpha zinc fingers"/>
    <property type="match status" value="4"/>
</dbReference>
<protein>
    <recommendedName>
        <fullName evidence="18">Protein krueppel</fullName>
    </recommendedName>
</protein>
<comment type="subcellular location">
    <subcellularLocation>
        <location evidence="1">Nucleus</location>
    </subcellularLocation>
</comment>
<keyword evidence="3 12" id="KW-0479">Metal-binding</keyword>
<sequence>MNEAIEKRAIFIELNTKDTRELVEINLICRICGNKSDKMLGIFSDEGVHNELARKINMYLPIKVNKADLLPLQCCWHCASVVLAWHELVLASEEADQRLKSFMLLTMNETEYPFISSEDTNKQNPGRKNLMTVEKNECSENGSAENTCQETAPASCQEITSHLESFTDLKEPDISVIVGNSELVEIFEDKEDISADDEEEEEKETQPPCYGCQTCQMVFITQEEMHSHNDAVHPKNESEKSSSKKGKQRRTKIDQELITSAKLEVDGKVYYNCKECGRCLHSPYTYIWHTRIHTGERPHRCETCGKSFRVTQGLLRHLKETHQKIKNFACDLCGRSFASRRNVDEHRRIHTNERPYVCDLCGKSFKQKASLFVHGRSHTDNFPFKCSFCDLKFHTKPPLLVHITKHTGEKPFPCDVCGRPFRIKYELKRHKLTHSDEKPYGCELCGLKFKQKRYLRNHRCA</sequence>
<evidence type="ECO:0000256" key="11">
    <source>
        <dbReference type="PROSITE-ProRule" id="PRU00042"/>
    </source>
</evidence>
<dbReference type="InterPro" id="IPR012934">
    <property type="entry name" value="Znf_AD"/>
</dbReference>
<dbReference type="SMART" id="SM00868">
    <property type="entry name" value="zf-AD"/>
    <property type="match status" value="1"/>
</dbReference>
<dbReference type="InterPro" id="IPR013087">
    <property type="entry name" value="Znf_C2H2_type"/>
</dbReference>
<keyword evidence="6 12" id="KW-0862">Zinc</keyword>
<feature type="domain" description="C2H2-type" evidence="14">
    <location>
        <begin position="210"/>
        <end position="238"/>
    </location>
</feature>
<dbReference type="FunFam" id="3.30.160.60:FF:000358">
    <property type="entry name" value="zinc finger protein 24"/>
    <property type="match status" value="1"/>
</dbReference>
<dbReference type="EMBL" id="CAACVG010007818">
    <property type="protein sequence ID" value="VEN47216.1"/>
    <property type="molecule type" value="Genomic_DNA"/>
</dbReference>
<name>A0A653CHP4_CALMS</name>
<evidence type="ECO:0000256" key="2">
    <source>
        <dbReference type="ARBA" id="ARBA00006991"/>
    </source>
</evidence>
<feature type="domain" description="C2H2-type" evidence="14">
    <location>
        <begin position="328"/>
        <end position="355"/>
    </location>
</feature>
<evidence type="ECO:0000256" key="5">
    <source>
        <dbReference type="ARBA" id="ARBA00022771"/>
    </source>
</evidence>
<dbReference type="FunFam" id="3.30.160.60:FF:000624">
    <property type="entry name" value="zinc finger protein 697"/>
    <property type="match status" value="1"/>
</dbReference>
<evidence type="ECO:0000259" key="15">
    <source>
        <dbReference type="PROSITE" id="PS51915"/>
    </source>
</evidence>
<proteinExistence type="inferred from homology"/>
<dbReference type="GO" id="GO:0000978">
    <property type="term" value="F:RNA polymerase II cis-regulatory region sequence-specific DNA binding"/>
    <property type="evidence" value="ECO:0007669"/>
    <property type="project" value="TreeGrafter"/>
</dbReference>
<keyword evidence="9" id="KW-0804">Transcription</keyword>
<dbReference type="AlphaFoldDB" id="A0A653CHP4"/>
<comment type="similarity">
    <text evidence="2">Belongs to the krueppel C2H2-type zinc-finger protein family.</text>
</comment>
<dbReference type="PROSITE" id="PS50157">
    <property type="entry name" value="ZINC_FINGER_C2H2_2"/>
    <property type="match status" value="8"/>
</dbReference>
<dbReference type="Gene3D" id="3.30.160.60">
    <property type="entry name" value="Classic Zinc Finger"/>
    <property type="match status" value="7"/>
</dbReference>
<keyword evidence="10" id="KW-0539">Nucleus</keyword>
<feature type="domain" description="C2H2-type" evidence="14">
    <location>
        <begin position="356"/>
        <end position="383"/>
    </location>
</feature>
<evidence type="ECO:0008006" key="18">
    <source>
        <dbReference type="Google" id="ProtNLM"/>
    </source>
</evidence>
<dbReference type="Proteomes" id="UP000410492">
    <property type="component" value="Unassembled WGS sequence"/>
</dbReference>
<feature type="region of interest" description="Disordered" evidence="13">
    <location>
        <begin position="226"/>
        <end position="252"/>
    </location>
</feature>
<feature type="domain" description="C2H2-type" evidence="14">
    <location>
        <begin position="440"/>
        <end position="461"/>
    </location>
</feature>
<dbReference type="SMART" id="SM00355">
    <property type="entry name" value="ZnF_C2H2"/>
    <property type="match status" value="8"/>
</dbReference>
<keyword evidence="4" id="KW-0677">Repeat</keyword>
<accession>A0A653CHP4</accession>
<dbReference type="GO" id="GO:0006357">
    <property type="term" value="P:regulation of transcription by RNA polymerase II"/>
    <property type="evidence" value="ECO:0007669"/>
    <property type="project" value="TreeGrafter"/>
</dbReference>
<feature type="domain" description="C2H2-type" evidence="14">
    <location>
        <begin position="299"/>
        <end position="327"/>
    </location>
</feature>
<keyword evidence="8" id="KW-0238">DNA-binding</keyword>
<dbReference type="PROSITE" id="PS51915">
    <property type="entry name" value="ZAD"/>
    <property type="match status" value="1"/>
</dbReference>
<dbReference type="Pfam" id="PF00096">
    <property type="entry name" value="zf-C2H2"/>
    <property type="match status" value="4"/>
</dbReference>
<evidence type="ECO:0000256" key="12">
    <source>
        <dbReference type="PROSITE-ProRule" id="PRU01263"/>
    </source>
</evidence>
<evidence type="ECO:0000256" key="4">
    <source>
        <dbReference type="ARBA" id="ARBA00022737"/>
    </source>
</evidence>
<feature type="binding site" evidence="12">
    <location>
        <position position="75"/>
    </location>
    <ligand>
        <name>Zn(2+)</name>
        <dbReference type="ChEBI" id="CHEBI:29105"/>
    </ligand>
</feature>
<organism evidence="16 17">
    <name type="scientific">Callosobruchus maculatus</name>
    <name type="common">Southern cowpea weevil</name>
    <name type="synonym">Pulse bruchid</name>
    <dbReference type="NCBI Taxonomy" id="64391"/>
    <lineage>
        <taxon>Eukaryota</taxon>
        <taxon>Metazoa</taxon>
        <taxon>Ecdysozoa</taxon>
        <taxon>Arthropoda</taxon>
        <taxon>Hexapoda</taxon>
        <taxon>Insecta</taxon>
        <taxon>Pterygota</taxon>
        <taxon>Neoptera</taxon>
        <taxon>Endopterygota</taxon>
        <taxon>Coleoptera</taxon>
        <taxon>Polyphaga</taxon>
        <taxon>Cucujiformia</taxon>
        <taxon>Chrysomeloidea</taxon>
        <taxon>Chrysomelidae</taxon>
        <taxon>Bruchinae</taxon>
        <taxon>Bruchini</taxon>
        <taxon>Callosobruchus</taxon>
    </lineage>
</organism>
<feature type="compositionally biased region" description="Basic and acidic residues" evidence="13">
    <location>
        <begin position="226"/>
        <end position="242"/>
    </location>
</feature>
<keyword evidence="7" id="KW-0805">Transcription regulation</keyword>